<reference evidence="3 4" key="1">
    <citation type="submission" date="2023-07" db="EMBL/GenBank/DDBJ databases">
        <title>Genomic Encyclopedia of Type Strains, Phase IV (KMG-IV): sequencing the most valuable type-strain genomes for metagenomic binning, comparative biology and taxonomic classification.</title>
        <authorList>
            <person name="Goeker M."/>
        </authorList>
    </citation>
    <scope>NUCLEOTIDE SEQUENCE [LARGE SCALE GENOMIC DNA]</scope>
    <source>
        <strain evidence="3 4">DSM 17723</strain>
    </source>
</reference>
<keyword evidence="2" id="KW-0460">Magnesium</keyword>
<comment type="caution">
    <text evidence="3">The sequence shown here is derived from an EMBL/GenBank/DDBJ whole genome shotgun (WGS) entry which is preliminary data.</text>
</comment>
<dbReference type="NCBIfam" id="TIGR01549">
    <property type="entry name" value="HAD-SF-IA-v1"/>
    <property type="match status" value="1"/>
</dbReference>
<organism evidence="3 4">
    <name type="scientific">Metabacillus niabensis</name>
    <dbReference type="NCBI Taxonomy" id="324854"/>
    <lineage>
        <taxon>Bacteria</taxon>
        <taxon>Bacillati</taxon>
        <taxon>Bacillota</taxon>
        <taxon>Bacilli</taxon>
        <taxon>Bacillales</taxon>
        <taxon>Bacillaceae</taxon>
        <taxon>Metabacillus</taxon>
    </lineage>
</organism>
<keyword evidence="1 3" id="KW-0378">Hydrolase</keyword>
<dbReference type="InterPro" id="IPR041492">
    <property type="entry name" value="HAD_2"/>
</dbReference>
<dbReference type="InterPro" id="IPR023214">
    <property type="entry name" value="HAD_sf"/>
</dbReference>
<gene>
    <name evidence="3" type="ORF">J2S02_002286</name>
</gene>
<dbReference type="RefSeq" id="WP_095300757.1">
    <property type="nucleotide sequence ID" value="NZ_CADEPK010000241.1"/>
</dbReference>
<dbReference type="PANTHER" id="PTHR43434">
    <property type="entry name" value="PHOSPHOGLYCOLATE PHOSPHATASE"/>
    <property type="match status" value="1"/>
</dbReference>
<sequence length="192" mass="22275">MNILWDFDGTLFDTYPGYSKVFSKVLGGKVSEEEIYKRLKISLSHATEYYNLTDSQVREMETLKNDLNPGDFKPFDKVEEILKYADKNVIMTHKDRDGVLAILKHHGWDKYFIDMVAIDDGFPRKPNSQAYSHLHNKYHIDLVIGDREIDILPGKELGITTCIFGTKSDIADYCLSDYAQFFEIIDRNDFNK</sequence>
<dbReference type="Pfam" id="PF13419">
    <property type="entry name" value="HAD_2"/>
    <property type="match status" value="1"/>
</dbReference>
<evidence type="ECO:0000256" key="1">
    <source>
        <dbReference type="ARBA" id="ARBA00022801"/>
    </source>
</evidence>
<accession>A0ABT9Z127</accession>
<dbReference type="Gene3D" id="3.40.50.1000">
    <property type="entry name" value="HAD superfamily/HAD-like"/>
    <property type="match status" value="1"/>
</dbReference>
<dbReference type="Proteomes" id="UP001232245">
    <property type="component" value="Unassembled WGS sequence"/>
</dbReference>
<dbReference type="SFLD" id="SFLDG01129">
    <property type="entry name" value="C1.5:_HAD__Beta-PGM__Phosphata"/>
    <property type="match status" value="1"/>
</dbReference>
<evidence type="ECO:0000313" key="4">
    <source>
        <dbReference type="Proteomes" id="UP001232245"/>
    </source>
</evidence>
<protein>
    <submittedName>
        <fullName evidence="3">Phosphoglycolate phosphatase</fullName>
        <ecNumber evidence="3">3.1.3.18</ecNumber>
    </submittedName>
</protein>
<dbReference type="SUPFAM" id="SSF56784">
    <property type="entry name" value="HAD-like"/>
    <property type="match status" value="1"/>
</dbReference>
<dbReference type="InterPro" id="IPR036412">
    <property type="entry name" value="HAD-like_sf"/>
</dbReference>
<proteinExistence type="predicted"/>
<evidence type="ECO:0000256" key="2">
    <source>
        <dbReference type="ARBA" id="ARBA00022842"/>
    </source>
</evidence>
<dbReference type="EMBL" id="JAUSTZ010000003">
    <property type="protein sequence ID" value="MDQ0225942.1"/>
    <property type="molecule type" value="Genomic_DNA"/>
</dbReference>
<keyword evidence="4" id="KW-1185">Reference proteome</keyword>
<dbReference type="SFLD" id="SFLDS00003">
    <property type="entry name" value="Haloacid_Dehalogenase"/>
    <property type="match status" value="1"/>
</dbReference>
<dbReference type="PANTHER" id="PTHR43434:SF25">
    <property type="entry name" value="PHOSPHOGLYCOLATE PHOSPHATASE"/>
    <property type="match status" value="1"/>
</dbReference>
<evidence type="ECO:0000313" key="3">
    <source>
        <dbReference type="EMBL" id="MDQ0225942.1"/>
    </source>
</evidence>
<dbReference type="EC" id="3.1.3.18" evidence="3"/>
<name>A0ABT9Z127_9BACI</name>
<dbReference type="InterPro" id="IPR050155">
    <property type="entry name" value="HAD-like_hydrolase_sf"/>
</dbReference>
<dbReference type="Gene3D" id="1.10.150.240">
    <property type="entry name" value="Putative phosphatase, domain 2"/>
    <property type="match status" value="1"/>
</dbReference>
<dbReference type="GO" id="GO:0008967">
    <property type="term" value="F:phosphoglycolate phosphatase activity"/>
    <property type="evidence" value="ECO:0007669"/>
    <property type="project" value="UniProtKB-EC"/>
</dbReference>
<dbReference type="InterPro" id="IPR023198">
    <property type="entry name" value="PGP-like_dom2"/>
</dbReference>
<dbReference type="InterPro" id="IPR006439">
    <property type="entry name" value="HAD-SF_hydro_IA"/>
</dbReference>